<protein>
    <submittedName>
        <fullName evidence="3">Ribonuclease P protein subunit RPP14</fullName>
        <ecNumber evidence="3">3.1.26.5</ecNumber>
    </submittedName>
</protein>
<dbReference type="GO" id="GO:0005730">
    <property type="term" value="C:nucleolus"/>
    <property type="evidence" value="ECO:0007669"/>
    <property type="project" value="TreeGrafter"/>
</dbReference>
<dbReference type="GO" id="GO:0004526">
    <property type="term" value="F:ribonuclease P activity"/>
    <property type="evidence" value="ECO:0007669"/>
    <property type="project" value="UniProtKB-EC"/>
</dbReference>
<proteinExistence type="inferred from homology"/>
<organism evidence="3 4">
    <name type="scientific">Mytilus galloprovincialis</name>
    <name type="common">Mediterranean mussel</name>
    <dbReference type="NCBI Taxonomy" id="29158"/>
    <lineage>
        <taxon>Eukaryota</taxon>
        <taxon>Metazoa</taxon>
        <taxon>Spiralia</taxon>
        <taxon>Lophotrochozoa</taxon>
        <taxon>Mollusca</taxon>
        <taxon>Bivalvia</taxon>
        <taxon>Autobranchia</taxon>
        <taxon>Pteriomorphia</taxon>
        <taxon>Mytilida</taxon>
        <taxon>Mytiloidea</taxon>
        <taxon>Mytilidae</taxon>
        <taxon>Mytilinae</taxon>
        <taxon>Mytilus</taxon>
    </lineage>
</organism>
<accession>A0A8B6G9Y4</accession>
<dbReference type="PANTHER" id="PTHR15441">
    <property type="entry name" value="RIBONUCLEASE P PROTEIN SUBUNIT P14"/>
    <property type="match status" value="1"/>
</dbReference>
<evidence type="ECO:0000256" key="1">
    <source>
        <dbReference type="ARBA" id="ARBA00010800"/>
    </source>
</evidence>
<keyword evidence="2" id="KW-0819">tRNA processing</keyword>
<dbReference type="EMBL" id="UYJE01008107">
    <property type="protein sequence ID" value="VDI61065.1"/>
    <property type="molecule type" value="Genomic_DNA"/>
</dbReference>
<dbReference type="GO" id="GO:0030681">
    <property type="term" value="C:multimeric ribonuclease P complex"/>
    <property type="evidence" value="ECO:0007669"/>
    <property type="project" value="TreeGrafter"/>
</dbReference>
<dbReference type="OrthoDB" id="2262258at2759"/>
<dbReference type="Pfam" id="PF01900">
    <property type="entry name" value="RNase_P_Rpp14"/>
    <property type="match status" value="1"/>
</dbReference>
<dbReference type="SUPFAM" id="SSF160350">
    <property type="entry name" value="Rnp2-like"/>
    <property type="match status" value="1"/>
</dbReference>
<gene>
    <name evidence="3" type="ORF">MGAL_10B049505</name>
</gene>
<comment type="similarity">
    <text evidence="1">Belongs to the eukaryotic/archaeal RNase P protein component 2 family.</text>
</comment>
<dbReference type="AlphaFoldDB" id="A0A8B6G9Y4"/>
<sequence>MYKRIVGKGHLPYAYLKIKLEFEDGALEPEIEAAMFKYFITQAIQSLHGEIGASHSVDVLKFRKRHLEAILRVSCSFLSKLWSSLTLVGNYKGQVCAFRVQQVSSHLMALSSNSRELNVS</sequence>
<dbReference type="InterPro" id="IPR038085">
    <property type="entry name" value="Rnp2-like_sf"/>
</dbReference>
<dbReference type="Proteomes" id="UP000596742">
    <property type="component" value="Unassembled WGS sequence"/>
</dbReference>
<dbReference type="Gene3D" id="3.30.70.3250">
    <property type="entry name" value="Ribonuclease P, Pop5 subunit"/>
    <property type="match status" value="1"/>
</dbReference>
<keyword evidence="4" id="KW-1185">Reference proteome</keyword>
<dbReference type="GO" id="GO:0033204">
    <property type="term" value="F:ribonuclease P RNA binding"/>
    <property type="evidence" value="ECO:0007669"/>
    <property type="project" value="TreeGrafter"/>
</dbReference>
<evidence type="ECO:0000256" key="2">
    <source>
        <dbReference type="ARBA" id="ARBA00022694"/>
    </source>
</evidence>
<dbReference type="GO" id="GO:0001682">
    <property type="term" value="P:tRNA 5'-leader removal"/>
    <property type="evidence" value="ECO:0007669"/>
    <property type="project" value="InterPro"/>
</dbReference>
<evidence type="ECO:0000313" key="3">
    <source>
        <dbReference type="EMBL" id="VDI61065.1"/>
    </source>
</evidence>
<name>A0A8B6G9Y4_MYTGA</name>
<dbReference type="InterPro" id="IPR002759">
    <property type="entry name" value="Pop5/Rpp14/Rnp2-like"/>
</dbReference>
<keyword evidence="3" id="KW-0378">Hydrolase</keyword>
<dbReference type="PANTHER" id="PTHR15441:SF1">
    <property type="entry name" value="RIBONUCLEASE P PROTEIN SUBUNIT P14"/>
    <property type="match status" value="1"/>
</dbReference>
<comment type="caution">
    <text evidence="3">The sequence shown here is derived from an EMBL/GenBank/DDBJ whole genome shotgun (WGS) entry which is preliminary data.</text>
</comment>
<evidence type="ECO:0000313" key="4">
    <source>
        <dbReference type="Proteomes" id="UP000596742"/>
    </source>
</evidence>
<reference evidence="3" key="1">
    <citation type="submission" date="2018-11" db="EMBL/GenBank/DDBJ databases">
        <authorList>
            <person name="Alioto T."/>
            <person name="Alioto T."/>
        </authorList>
    </citation>
    <scope>NUCLEOTIDE SEQUENCE</scope>
</reference>
<dbReference type="EC" id="3.1.26.5" evidence="3"/>